<dbReference type="Proteomes" id="UP001222932">
    <property type="component" value="Unassembled WGS sequence"/>
</dbReference>
<name>A0AAD3TXJ6_9TREE</name>
<evidence type="ECO:0008006" key="10">
    <source>
        <dbReference type="Google" id="ProtNLM"/>
    </source>
</evidence>
<keyword evidence="3 7" id="KW-1133">Transmembrane helix</keyword>
<keyword evidence="2 7" id="KW-0812">Transmembrane</keyword>
<feature type="transmembrane region" description="Helical" evidence="7">
    <location>
        <begin position="14"/>
        <end position="35"/>
    </location>
</feature>
<proteinExistence type="inferred from homology"/>
<dbReference type="EMBL" id="BTCM01000006">
    <property type="protein sequence ID" value="GMK58664.1"/>
    <property type="molecule type" value="Genomic_DNA"/>
</dbReference>
<evidence type="ECO:0000256" key="7">
    <source>
        <dbReference type="SAM" id="Phobius"/>
    </source>
</evidence>
<feature type="transmembrane region" description="Helical" evidence="7">
    <location>
        <begin position="128"/>
        <end position="149"/>
    </location>
</feature>
<dbReference type="InterPro" id="IPR006603">
    <property type="entry name" value="PQ-loop_rpt"/>
</dbReference>
<feature type="transmembrane region" description="Helical" evidence="7">
    <location>
        <begin position="169"/>
        <end position="187"/>
    </location>
</feature>
<evidence type="ECO:0000256" key="5">
    <source>
        <dbReference type="ARBA" id="ARBA00038039"/>
    </source>
</evidence>
<accession>A0AAD3TXJ6</accession>
<comment type="caution">
    <text evidence="8">The sequence shown here is derived from an EMBL/GenBank/DDBJ whole genome shotgun (WGS) entry which is preliminary data.</text>
</comment>
<protein>
    <recommendedName>
        <fullName evidence="10">PQ-loop-domain-containing protein</fullName>
    </recommendedName>
</protein>
<dbReference type="GO" id="GO:0098852">
    <property type="term" value="C:lytic vacuole membrane"/>
    <property type="evidence" value="ECO:0007669"/>
    <property type="project" value="UniProtKB-ARBA"/>
</dbReference>
<dbReference type="GO" id="GO:0034486">
    <property type="term" value="P:vacuolar transmembrane transport"/>
    <property type="evidence" value="ECO:0007669"/>
    <property type="project" value="UniProtKB-ARBA"/>
</dbReference>
<comment type="subcellular location">
    <subcellularLocation>
        <location evidence="1">Membrane</location>
        <topology evidence="1">Multi-pass membrane protein</topology>
    </subcellularLocation>
</comment>
<feature type="transmembrane region" description="Helical" evidence="7">
    <location>
        <begin position="74"/>
        <end position="95"/>
    </location>
</feature>
<evidence type="ECO:0000256" key="1">
    <source>
        <dbReference type="ARBA" id="ARBA00004141"/>
    </source>
</evidence>
<organism evidence="8 9">
    <name type="scientific">Cutaneotrichosporon spelunceum</name>
    <dbReference type="NCBI Taxonomy" id="1672016"/>
    <lineage>
        <taxon>Eukaryota</taxon>
        <taxon>Fungi</taxon>
        <taxon>Dikarya</taxon>
        <taxon>Basidiomycota</taxon>
        <taxon>Agaricomycotina</taxon>
        <taxon>Tremellomycetes</taxon>
        <taxon>Trichosporonales</taxon>
        <taxon>Trichosporonaceae</taxon>
        <taxon>Cutaneotrichosporon</taxon>
    </lineage>
</organism>
<evidence type="ECO:0000256" key="4">
    <source>
        <dbReference type="ARBA" id="ARBA00023136"/>
    </source>
</evidence>
<evidence type="ECO:0000256" key="6">
    <source>
        <dbReference type="ARBA" id="ARBA00050768"/>
    </source>
</evidence>
<dbReference type="Pfam" id="PF04193">
    <property type="entry name" value="PQ-loop"/>
    <property type="match status" value="2"/>
</dbReference>
<feature type="transmembrane region" description="Helical" evidence="7">
    <location>
        <begin position="199"/>
        <end position="222"/>
    </location>
</feature>
<dbReference type="GO" id="GO:0015174">
    <property type="term" value="F:basic amino acid transmembrane transporter activity"/>
    <property type="evidence" value="ECO:0007669"/>
    <property type="project" value="UniProtKB-ARBA"/>
</dbReference>
<dbReference type="PANTHER" id="PTHR16201">
    <property type="entry name" value="SEVEN TRANSMEMBRANE PROTEIN 1-RELATED"/>
    <property type="match status" value="1"/>
</dbReference>
<reference evidence="8" key="1">
    <citation type="journal article" date="2023" name="BMC Genomics">
        <title>Chromosome-level genome assemblies of Cutaneotrichosporon spp. (Trichosporonales, Basidiomycota) reveal imbalanced evolution between nucleotide sequences and chromosome synteny.</title>
        <authorList>
            <person name="Kobayashi Y."/>
            <person name="Kayamori A."/>
            <person name="Aoki K."/>
            <person name="Shiwa Y."/>
            <person name="Matsutani M."/>
            <person name="Fujita N."/>
            <person name="Sugita T."/>
            <person name="Iwasaki W."/>
            <person name="Tanaka N."/>
            <person name="Takashima M."/>
        </authorList>
    </citation>
    <scope>NUCLEOTIDE SEQUENCE</scope>
    <source>
        <strain evidence="8">HIS016</strain>
    </source>
</reference>
<evidence type="ECO:0000313" key="8">
    <source>
        <dbReference type="EMBL" id="GMK58664.1"/>
    </source>
</evidence>
<evidence type="ECO:0000313" key="9">
    <source>
        <dbReference type="Proteomes" id="UP001222932"/>
    </source>
</evidence>
<dbReference type="InterPro" id="IPR051415">
    <property type="entry name" value="LAAT-1"/>
</dbReference>
<evidence type="ECO:0000256" key="3">
    <source>
        <dbReference type="ARBA" id="ARBA00022989"/>
    </source>
</evidence>
<dbReference type="SMART" id="SM00679">
    <property type="entry name" value="CTNS"/>
    <property type="match status" value="2"/>
</dbReference>
<sequence length="280" mass="31709">MVSLISLITQSDELSVVMGYMSIACWIVVYSPQIYENYILKSGEGLSVMFILLWLGGDLTNLLGAIYAGLLPTMIILAIYYNLCDLVLLFQVYYYRWLRRKRREADGERQPLVELDEPKVVKPLLPSYLLWPLLVSFVLAVGWIAHLMYRSPDVKLPEGPADGGVAFEWKGQVLGYISCVLYLASRVPQLFHNVKTRCVGLSLPMFFFSISGNVTYIASILFKSTEPKYLMTNLSWIAGSGLTVGLDLFIIGQFIYYRLEDRQKAPVFANDEDDEQAVVL</sequence>
<feature type="transmembrane region" description="Helical" evidence="7">
    <location>
        <begin position="234"/>
        <end position="256"/>
    </location>
</feature>
<keyword evidence="9" id="KW-1185">Reference proteome</keyword>
<dbReference type="PANTHER" id="PTHR16201:SF44">
    <property type="entry name" value="SEVEN TRANSMEMBRANE PROTEIN 1"/>
    <property type="match status" value="1"/>
</dbReference>
<feature type="transmembrane region" description="Helical" evidence="7">
    <location>
        <begin position="47"/>
        <end position="68"/>
    </location>
</feature>
<comment type="similarity">
    <text evidence="5">Belongs to the laat-1 family.</text>
</comment>
<comment type="catalytic activity">
    <reaction evidence="6">
        <text>L-histidine(out) + L-arginine(in) = L-histidine(in) + L-arginine(out)</text>
        <dbReference type="Rhea" id="RHEA:71063"/>
        <dbReference type="ChEBI" id="CHEBI:32682"/>
        <dbReference type="ChEBI" id="CHEBI:57595"/>
    </reaction>
</comment>
<keyword evidence="4 7" id="KW-0472">Membrane</keyword>
<dbReference type="FunFam" id="1.20.1280.290:FF:000009">
    <property type="entry name" value="PQ loop repeat family protein"/>
    <property type="match status" value="1"/>
</dbReference>
<dbReference type="AlphaFoldDB" id="A0AAD3TXJ6"/>
<gene>
    <name evidence="8" type="primary">RTC2</name>
    <name evidence="8" type="ORF">CspeluHIS016_0601060</name>
</gene>
<reference evidence="8" key="2">
    <citation type="submission" date="2023-06" db="EMBL/GenBank/DDBJ databases">
        <authorList>
            <person name="Kobayashi Y."/>
            <person name="Kayamori A."/>
            <person name="Aoki K."/>
            <person name="Shiwa Y."/>
            <person name="Fujita N."/>
            <person name="Sugita T."/>
            <person name="Iwasaki W."/>
            <person name="Tanaka N."/>
            <person name="Takashima M."/>
        </authorList>
    </citation>
    <scope>NUCLEOTIDE SEQUENCE</scope>
    <source>
        <strain evidence="8">HIS016</strain>
    </source>
</reference>
<dbReference type="FunFam" id="1.20.1280.290:FF:000012">
    <property type="entry name" value="Vacuolar membrane PQ loop repeat protein"/>
    <property type="match status" value="1"/>
</dbReference>
<evidence type="ECO:0000256" key="2">
    <source>
        <dbReference type="ARBA" id="ARBA00022692"/>
    </source>
</evidence>
<dbReference type="Gene3D" id="1.20.1280.290">
    <property type="match status" value="2"/>
</dbReference>